<name>A0A2G3A6X2_CAPAN</name>
<proteinExistence type="predicted"/>
<comment type="caution">
    <text evidence="1">The sequence shown here is derived from an EMBL/GenBank/DDBJ whole genome shotgun (WGS) entry which is preliminary data.</text>
</comment>
<protein>
    <submittedName>
        <fullName evidence="1">Uncharacterized protein</fullName>
    </submittedName>
</protein>
<dbReference type="EMBL" id="AYRZ02000002">
    <property type="protein sequence ID" value="PHT89984.1"/>
    <property type="molecule type" value="Genomic_DNA"/>
</dbReference>
<gene>
    <name evidence="1" type="ORF">T459_05097</name>
</gene>
<keyword evidence="2" id="KW-1185">Reference proteome</keyword>
<dbReference type="Proteomes" id="UP000222542">
    <property type="component" value="Unassembled WGS sequence"/>
</dbReference>
<dbReference type="Gramene" id="PHT89984">
    <property type="protein sequence ID" value="PHT89984"/>
    <property type="gene ID" value="T459_05097"/>
</dbReference>
<dbReference type="AlphaFoldDB" id="A0A2G3A6X2"/>
<sequence>MMEIPNAGNISILLLKQASLVAAKNSLGAGDTTGRSGKLKDFLSSHYYDSDDVTSMDTPAGHAPVRFSRHSFGVRSNKEVNGGVSLLSHLTMKFEQRKQNFDNEIMAIINLYPGRLHSTNPADEYRRLKHSKVGGDCGNSIRMLSYGSSVIPQLDSLELDCE</sequence>
<evidence type="ECO:0000313" key="1">
    <source>
        <dbReference type="EMBL" id="PHT89984.1"/>
    </source>
</evidence>
<evidence type="ECO:0000313" key="2">
    <source>
        <dbReference type="Proteomes" id="UP000222542"/>
    </source>
</evidence>
<dbReference type="STRING" id="4072.A0A2G3A6X2"/>
<accession>A0A2G3A6X2</accession>
<reference evidence="1 2" key="2">
    <citation type="journal article" date="2017" name="Genome Biol.">
        <title>New reference genome sequences of hot pepper reveal the massive evolution of plant disease-resistance genes by retroduplication.</title>
        <authorList>
            <person name="Kim S."/>
            <person name="Park J."/>
            <person name="Yeom S.I."/>
            <person name="Kim Y.M."/>
            <person name="Seo E."/>
            <person name="Kim K.T."/>
            <person name="Kim M.S."/>
            <person name="Lee J.M."/>
            <person name="Cheong K."/>
            <person name="Shin H.S."/>
            <person name="Kim S.B."/>
            <person name="Han K."/>
            <person name="Lee J."/>
            <person name="Park M."/>
            <person name="Lee H.A."/>
            <person name="Lee H.Y."/>
            <person name="Lee Y."/>
            <person name="Oh S."/>
            <person name="Lee J.H."/>
            <person name="Choi E."/>
            <person name="Choi E."/>
            <person name="Lee S.E."/>
            <person name="Jeon J."/>
            <person name="Kim H."/>
            <person name="Choi G."/>
            <person name="Song H."/>
            <person name="Lee J."/>
            <person name="Lee S.C."/>
            <person name="Kwon J.K."/>
            <person name="Lee H.Y."/>
            <person name="Koo N."/>
            <person name="Hong Y."/>
            <person name="Kim R.W."/>
            <person name="Kang W.H."/>
            <person name="Huh J.H."/>
            <person name="Kang B.C."/>
            <person name="Yang T.J."/>
            <person name="Lee Y.H."/>
            <person name="Bennetzen J.L."/>
            <person name="Choi D."/>
        </authorList>
    </citation>
    <scope>NUCLEOTIDE SEQUENCE [LARGE SCALE GENOMIC DNA]</scope>
    <source>
        <strain evidence="2">cv. CM334</strain>
    </source>
</reference>
<reference evidence="1 2" key="1">
    <citation type="journal article" date="2014" name="Nat. Genet.">
        <title>Genome sequence of the hot pepper provides insights into the evolution of pungency in Capsicum species.</title>
        <authorList>
            <person name="Kim S."/>
            <person name="Park M."/>
            <person name="Yeom S.I."/>
            <person name="Kim Y.M."/>
            <person name="Lee J.M."/>
            <person name="Lee H.A."/>
            <person name="Seo E."/>
            <person name="Choi J."/>
            <person name="Cheong K."/>
            <person name="Kim K.T."/>
            <person name="Jung K."/>
            <person name="Lee G.W."/>
            <person name="Oh S.K."/>
            <person name="Bae C."/>
            <person name="Kim S.B."/>
            <person name="Lee H.Y."/>
            <person name="Kim S.Y."/>
            <person name="Kim M.S."/>
            <person name="Kang B.C."/>
            <person name="Jo Y.D."/>
            <person name="Yang H.B."/>
            <person name="Jeong H.J."/>
            <person name="Kang W.H."/>
            <person name="Kwon J.K."/>
            <person name="Shin C."/>
            <person name="Lim J.Y."/>
            <person name="Park J.H."/>
            <person name="Huh J.H."/>
            <person name="Kim J.S."/>
            <person name="Kim B.D."/>
            <person name="Cohen O."/>
            <person name="Paran I."/>
            <person name="Suh M.C."/>
            <person name="Lee S.B."/>
            <person name="Kim Y.K."/>
            <person name="Shin Y."/>
            <person name="Noh S.J."/>
            <person name="Park J."/>
            <person name="Seo Y.S."/>
            <person name="Kwon S.Y."/>
            <person name="Kim H.A."/>
            <person name="Park J.M."/>
            <person name="Kim H.J."/>
            <person name="Choi S.B."/>
            <person name="Bosland P.W."/>
            <person name="Reeves G."/>
            <person name="Jo S.H."/>
            <person name="Lee B.W."/>
            <person name="Cho H.T."/>
            <person name="Choi H.S."/>
            <person name="Lee M.S."/>
            <person name="Yu Y."/>
            <person name="Do Choi Y."/>
            <person name="Park B.S."/>
            <person name="van Deynze A."/>
            <person name="Ashrafi H."/>
            <person name="Hill T."/>
            <person name="Kim W.T."/>
            <person name="Pai H.S."/>
            <person name="Ahn H.K."/>
            <person name="Yeam I."/>
            <person name="Giovannoni J.J."/>
            <person name="Rose J.K."/>
            <person name="Sorensen I."/>
            <person name="Lee S.J."/>
            <person name="Kim R.W."/>
            <person name="Choi I.Y."/>
            <person name="Choi B.S."/>
            <person name="Lim J.S."/>
            <person name="Lee Y.H."/>
            <person name="Choi D."/>
        </authorList>
    </citation>
    <scope>NUCLEOTIDE SEQUENCE [LARGE SCALE GENOMIC DNA]</scope>
    <source>
        <strain evidence="2">cv. CM334</strain>
    </source>
</reference>
<organism evidence="1 2">
    <name type="scientific">Capsicum annuum</name>
    <name type="common">Capsicum pepper</name>
    <dbReference type="NCBI Taxonomy" id="4072"/>
    <lineage>
        <taxon>Eukaryota</taxon>
        <taxon>Viridiplantae</taxon>
        <taxon>Streptophyta</taxon>
        <taxon>Embryophyta</taxon>
        <taxon>Tracheophyta</taxon>
        <taxon>Spermatophyta</taxon>
        <taxon>Magnoliopsida</taxon>
        <taxon>eudicotyledons</taxon>
        <taxon>Gunneridae</taxon>
        <taxon>Pentapetalae</taxon>
        <taxon>asterids</taxon>
        <taxon>lamiids</taxon>
        <taxon>Solanales</taxon>
        <taxon>Solanaceae</taxon>
        <taxon>Solanoideae</taxon>
        <taxon>Capsiceae</taxon>
        <taxon>Capsicum</taxon>
    </lineage>
</organism>